<proteinExistence type="predicted"/>
<dbReference type="PANTHER" id="PTHR28020:SF1">
    <property type="entry name" value="YAP1-BINDING PROTEIN 1-RELATED"/>
    <property type="match status" value="1"/>
</dbReference>
<evidence type="ECO:0000313" key="1">
    <source>
        <dbReference type="EMBL" id="CAI4059143.1"/>
    </source>
</evidence>
<accession>A0AA35JEK9</accession>
<gene>
    <name evidence="1" type="primary">SUVC04G4290</name>
    <name evidence="1" type="ORF">SUVC_04G4290</name>
</gene>
<sequence length="675" mass="77705">MEPIEDLLSELTDAFKTQKEDLIALVTLIDIYTEQVDQEGTYDEKVEFIETLRELLENNPTITGEIGWDVPKGLLKFLSKENIDVNKVLCINKIINGVMKCFYAISIHGEPKKCLVTGLELLSALSVEEDVSENDQQNKKELVNEQATTPVPAEVFYRSSDPSDSSYYGERKNTREFFLTLKAYILFEFIGANLKRISTLYPSKYLGAAVATIEKFVYDHTDSFEDALFLLRRVYTFCRNYIPPEPPKDIQLNAQFTQEMLDKVVQKESELQVRLLRRLCTFGISSPIKAVNTNSDAKYYCALNHQKFQPTAYYTELLELFCRFYQLAYSLDVDIKAEFQNVLKECRIIYKSVPQETDAVNDEAKSVLERMVYKLAYTFEVQKAAKERSVGLDLNGVVLFSGINYLETNEHLVEKISITDAIYLYLRFTTPSLYSKVYQSIAVESVNRYWLWYAITTEPLENIKTELKNLSVFVTKALLQVLLIKNCVQVNHQLRMVTFTLLTRLLCLVPENVAFDFILDVLKICPFPLGKTSVLCILKDLSRQRVSKKDDNPETSSISEELSKLGIDEDQKPKKGSIKYYIQLDSSKMAAVHECCLQTIRDSFTANAKKSEILLLSTYLNFFIVLREQWDRNLLQIVYSMIDSTLEQLESDKLSNYKEIAEANKSLKYHLNTMK</sequence>
<evidence type="ECO:0008006" key="3">
    <source>
        <dbReference type="Google" id="ProtNLM"/>
    </source>
</evidence>
<dbReference type="AlphaFoldDB" id="A0AA35JEK9"/>
<dbReference type="EMBL" id="OX365915">
    <property type="protein sequence ID" value="CAI4059143.1"/>
    <property type="molecule type" value="Genomic_DNA"/>
</dbReference>
<organism evidence="1 2">
    <name type="scientific">Saccharomyces uvarum</name>
    <name type="common">Yeast</name>
    <name type="synonym">Saccharomyces bayanus var. uvarum</name>
    <dbReference type="NCBI Taxonomy" id="230603"/>
    <lineage>
        <taxon>Eukaryota</taxon>
        <taxon>Fungi</taxon>
        <taxon>Dikarya</taxon>
        <taxon>Ascomycota</taxon>
        <taxon>Saccharomycotina</taxon>
        <taxon>Saccharomycetes</taxon>
        <taxon>Saccharomycetales</taxon>
        <taxon>Saccharomycetaceae</taxon>
        <taxon>Saccharomyces</taxon>
    </lineage>
</organism>
<protein>
    <recommendedName>
        <fullName evidence="3">YAP1-binding protein 1</fullName>
    </recommendedName>
</protein>
<dbReference type="Pfam" id="PF08568">
    <property type="entry name" value="Kinetochor_Ybp2"/>
    <property type="match status" value="1"/>
</dbReference>
<dbReference type="GO" id="GO:0005737">
    <property type="term" value="C:cytoplasm"/>
    <property type="evidence" value="ECO:0007669"/>
    <property type="project" value="TreeGrafter"/>
</dbReference>
<dbReference type="InterPro" id="IPR040347">
    <property type="entry name" value="YBP1/2"/>
</dbReference>
<dbReference type="GO" id="GO:0034599">
    <property type="term" value="P:cellular response to oxidative stress"/>
    <property type="evidence" value="ECO:0007669"/>
    <property type="project" value="InterPro"/>
</dbReference>
<dbReference type="PANTHER" id="PTHR28020">
    <property type="entry name" value="YAP1-BINDING PROTEIN 1-RELATED"/>
    <property type="match status" value="1"/>
</dbReference>
<reference evidence="1" key="1">
    <citation type="submission" date="2022-10" db="EMBL/GenBank/DDBJ databases">
        <authorList>
            <person name="Byrne P K."/>
        </authorList>
    </citation>
    <scope>NUCLEOTIDE SEQUENCE</scope>
    <source>
        <strain evidence="1">CBS7001</strain>
    </source>
</reference>
<dbReference type="InterPro" id="IPR013877">
    <property type="entry name" value="YAP-bd/ALF4/Glomulin"/>
</dbReference>
<dbReference type="Proteomes" id="UP001162090">
    <property type="component" value="Chromosome 4"/>
</dbReference>
<name>A0AA35JEK9_SACUV</name>
<evidence type="ECO:0000313" key="2">
    <source>
        <dbReference type="Proteomes" id="UP001162090"/>
    </source>
</evidence>